<dbReference type="GeneID" id="88175226"/>
<evidence type="ECO:0000313" key="5">
    <source>
        <dbReference type="Proteomes" id="UP001338582"/>
    </source>
</evidence>
<gene>
    <name evidence="4" type="ORF">PUMCH_004165</name>
</gene>
<protein>
    <recommendedName>
        <fullName evidence="2">Protein EFR3</fullName>
    </recommendedName>
</protein>
<evidence type="ECO:0000256" key="2">
    <source>
        <dbReference type="ARBA" id="ARBA00017967"/>
    </source>
</evidence>
<dbReference type="PANTHER" id="PTHR47766">
    <property type="entry name" value="PROTEIN EFR3"/>
    <property type="match status" value="1"/>
</dbReference>
<name>A0AAX4HE39_9ASCO</name>
<dbReference type="AlphaFoldDB" id="A0AAX4HE39"/>
<proteinExistence type="inferred from homology"/>
<sequence length="876" mass="97906">MGIIRSKHQKLILQCYPPGKGVEKKPNPLELSYLLYYALTRRVKLEKVIEFVKQKTIKDVRGRKSGNLQVTLLLVSALIEKCADNLNVFAMQVCAILQQILSLTELPLCKSLVSTYGVLCRKLDNGLFSGDKQFVDMFSSLTQEMISVGQAQLSIDSTNSREWRIFALLTSRHVFNCLGFNLSLSLKFVSLCVPLLARAVSNTYTKEMLLSRLQGNLNVEQETMRPLMRTITVKSTATTKKVDAGAEDESLNDDDLGEEAFTGLNTLFNTLSSSQISEGVRAIENFCFKEKTIETHWGTTFLQTCASFIPVQLRFVALTTLLNKLNNISDNTTSESNQFVELEHVARYVLALVSSDFNMIGLATSDVISQFLNLEKRLFLELSNIFDESQLVRLSSIYSRCICDLSSHIYYFDQTRDSVEEIVAHIDSTLEGASHENALQAKRFVLNLLETIYIILERLSKKANAIARHRGTLENLDLSLQLLTVAESYPSFTSSVSSRDVTQIQSKYLEVVLFYLKREVVLNNEQSADLQNEAPSPEGKLLTPNYNNYIENHDNIIEHIIHHAKNYYREPSFSLENEQKVAETLNTVLEITGVNFVRNFILSFDQWQLKDASSSLRARCKDTTAYLILLSSLAVLDQLYDTVLSTPLTDLSLRASIESDIKMRKSSGLWVSGSLEHEMSGKNGQKLSNKVTESSILDFFSTTELAQWIHSPSHLSMSRGVSRSETVKTTEPTDANGGDSSIDNYYLVAPHSADNGLGLGSANDISSIYSGLLNGHCHLNGNGHFSAETSHITHNSAGTNDTTLATNQNQNRSMMVPRVQDLRHTVNGDDNDDHFLFHGQGHEPTPRGVVQRQIHTKNINSLLNGLYSADDAKVIV</sequence>
<feature type="region of interest" description="Disordered" evidence="3">
    <location>
        <begin position="719"/>
        <end position="738"/>
    </location>
</feature>
<dbReference type="RefSeq" id="XP_062879183.1">
    <property type="nucleotide sequence ID" value="XM_063023113.1"/>
</dbReference>
<dbReference type="InterPro" id="IPR049150">
    <property type="entry name" value="EFR3_HEAT-like_rpt"/>
</dbReference>
<dbReference type="KEGG" id="asau:88175226"/>
<evidence type="ECO:0000256" key="1">
    <source>
        <dbReference type="ARBA" id="ARBA00010216"/>
    </source>
</evidence>
<organism evidence="4 5">
    <name type="scientific">Australozyma saopauloensis</name>
    <dbReference type="NCBI Taxonomy" id="291208"/>
    <lineage>
        <taxon>Eukaryota</taxon>
        <taxon>Fungi</taxon>
        <taxon>Dikarya</taxon>
        <taxon>Ascomycota</taxon>
        <taxon>Saccharomycotina</taxon>
        <taxon>Pichiomycetes</taxon>
        <taxon>Metschnikowiaceae</taxon>
        <taxon>Australozyma</taxon>
    </lineage>
</organism>
<accession>A0AAX4HE39</accession>
<dbReference type="GO" id="GO:0005886">
    <property type="term" value="C:plasma membrane"/>
    <property type="evidence" value="ECO:0007669"/>
    <property type="project" value="TreeGrafter"/>
</dbReference>
<dbReference type="Proteomes" id="UP001338582">
    <property type="component" value="Chromosome 5"/>
</dbReference>
<evidence type="ECO:0000313" key="4">
    <source>
        <dbReference type="EMBL" id="WPK26804.1"/>
    </source>
</evidence>
<dbReference type="InterPro" id="IPR039786">
    <property type="entry name" value="EFR3"/>
</dbReference>
<dbReference type="GO" id="GO:0072659">
    <property type="term" value="P:protein localization to plasma membrane"/>
    <property type="evidence" value="ECO:0007669"/>
    <property type="project" value="InterPro"/>
</dbReference>
<dbReference type="Pfam" id="PF21072">
    <property type="entry name" value="EFR3"/>
    <property type="match status" value="1"/>
</dbReference>
<comment type="similarity">
    <text evidence="1">Belongs to the EFR3 family.</text>
</comment>
<dbReference type="PANTHER" id="PTHR47766:SF1">
    <property type="entry name" value="PROTEIN EFR3"/>
    <property type="match status" value="1"/>
</dbReference>
<keyword evidence="5" id="KW-1185">Reference proteome</keyword>
<reference evidence="4 5" key="1">
    <citation type="submission" date="2023-10" db="EMBL/GenBank/DDBJ databases">
        <title>Draft Genome Sequence of Candida saopaulonensis from a very Premature Infant with Sepsis.</title>
        <authorList>
            <person name="Ning Y."/>
            <person name="Dai R."/>
            <person name="Xiao M."/>
            <person name="Xu Y."/>
            <person name="Yan Q."/>
            <person name="Zhang L."/>
        </authorList>
    </citation>
    <scope>NUCLEOTIDE SEQUENCE [LARGE SCALE GENOMIC DNA]</scope>
    <source>
        <strain evidence="4 5">19XY460</strain>
    </source>
</reference>
<dbReference type="EMBL" id="CP138898">
    <property type="protein sequence ID" value="WPK26804.1"/>
    <property type="molecule type" value="Genomic_DNA"/>
</dbReference>
<evidence type="ECO:0000256" key="3">
    <source>
        <dbReference type="SAM" id="MobiDB-lite"/>
    </source>
</evidence>